<dbReference type="EMBL" id="JAPCXC010000092">
    <property type="protein sequence ID" value="KAJ1605672.1"/>
    <property type="molecule type" value="Genomic_DNA"/>
</dbReference>
<dbReference type="AlphaFoldDB" id="A0A9D5DEZ5"/>
<reference evidence="2" key="1">
    <citation type="submission" date="2022-10" db="EMBL/GenBank/DDBJ databases">
        <title>Adaptive evolution leads to modifications in subtelomeric GC content in a zoonotic Cryptosporidium species.</title>
        <authorList>
            <person name="Li J."/>
            <person name="Feng Y."/>
            <person name="Xiao L."/>
        </authorList>
    </citation>
    <scope>NUCLEOTIDE SEQUENCE</scope>
    <source>
        <strain evidence="2">33844</strain>
    </source>
</reference>
<gene>
    <name evidence="2" type="ORF">OJ253_3053</name>
</gene>
<evidence type="ECO:0000313" key="2">
    <source>
        <dbReference type="EMBL" id="KAJ1605672.1"/>
    </source>
</evidence>
<organism evidence="2">
    <name type="scientific">Cryptosporidium canis</name>
    <dbReference type="NCBI Taxonomy" id="195482"/>
    <lineage>
        <taxon>Eukaryota</taxon>
        <taxon>Sar</taxon>
        <taxon>Alveolata</taxon>
        <taxon>Apicomplexa</taxon>
        <taxon>Conoidasida</taxon>
        <taxon>Coccidia</taxon>
        <taxon>Eucoccidiorida</taxon>
        <taxon>Eimeriorina</taxon>
        <taxon>Cryptosporidiidae</taxon>
        <taxon>Cryptosporidium</taxon>
    </lineage>
</organism>
<name>A0A9D5DEZ5_9CRYT</name>
<feature type="region of interest" description="Disordered" evidence="1">
    <location>
        <begin position="1"/>
        <end position="79"/>
    </location>
</feature>
<evidence type="ECO:0000256" key="1">
    <source>
        <dbReference type="SAM" id="MobiDB-lite"/>
    </source>
</evidence>
<sequence length="133" mass="14817">MGPSGRGVRPDHTRSQPGHQHRDHGGDPKQQPRNRALLLEVPDQQSPPRGPQKHRPCEERLQSTGRVAADALLPHPDAETRRLHRCYTSGPERLAVLRQDVTGHCDPGPGPKGPLLRQPEQKGQTGPRRDQHH</sequence>
<feature type="region of interest" description="Disordered" evidence="1">
    <location>
        <begin position="99"/>
        <end position="133"/>
    </location>
</feature>
<comment type="caution">
    <text evidence="2">The sequence shown here is derived from an EMBL/GenBank/DDBJ whole genome shotgun (WGS) entry which is preliminary data.</text>
</comment>
<proteinExistence type="predicted"/>
<protein>
    <submittedName>
        <fullName evidence="2">Uncharacterized protein</fullName>
    </submittedName>
</protein>
<accession>A0A9D5DEZ5</accession>
<dbReference type="Proteomes" id="UP001067231">
    <property type="component" value="Unassembled WGS sequence"/>
</dbReference>